<protein>
    <submittedName>
        <fullName evidence="2">SAM-dependent methyltransferase</fullName>
    </submittedName>
</protein>
<feature type="domain" description="Methyltransferase type 11" evidence="1">
    <location>
        <begin position="80"/>
        <end position="130"/>
    </location>
</feature>
<dbReference type="GO" id="GO:0032259">
    <property type="term" value="P:methylation"/>
    <property type="evidence" value="ECO:0007669"/>
    <property type="project" value="UniProtKB-KW"/>
</dbReference>
<sequence length="259" mass="29048">MSNSQRTISLPERVREGRRFWASKAGSALWRAERACLGPACEALHGAHSLELSMAPSLTDMCPVRHTLRWSPTRELAEGPSTLVCQPDRLPLPDGCLQLVVIHHLLEVVADPHHLLQEAARVTADGGRLMLIGWLPLGPAGLSRLWTRRRRQPPWRGAWRGPGRLKDWLTFVDFETERIDYCGFHLPGTTPHNASLEALGRRHNLPLGDSFMIRARRRAMPAQVQRPRFSLDAALGGHSLGSATRLTRQSRSDRKIEVD</sequence>
<proteinExistence type="predicted"/>
<dbReference type="EMBL" id="BJUK01000003">
    <property type="protein sequence ID" value="GEK46035.1"/>
    <property type="molecule type" value="Genomic_DNA"/>
</dbReference>
<dbReference type="AlphaFoldDB" id="A0A510X6H2"/>
<dbReference type="GO" id="GO:0008757">
    <property type="term" value="F:S-adenosylmethionine-dependent methyltransferase activity"/>
    <property type="evidence" value="ECO:0007669"/>
    <property type="project" value="InterPro"/>
</dbReference>
<dbReference type="InterPro" id="IPR029063">
    <property type="entry name" value="SAM-dependent_MTases_sf"/>
</dbReference>
<name>A0A510X6H2_9GAMM</name>
<reference evidence="2 3" key="1">
    <citation type="submission" date="2019-07" db="EMBL/GenBank/DDBJ databases">
        <title>Whole genome shotgun sequence of Halomonas pacifica NBRC 102220.</title>
        <authorList>
            <person name="Hosoyama A."/>
            <person name="Uohara A."/>
            <person name="Ohji S."/>
            <person name="Ichikawa N."/>
        </authorList>
    </citation>
    <scope>NUCLEOTIDE SEQUENCE [LARGE SCALE GENOMIC DNA]</scope>
    <source>
        <strain evidence="2 3">NBRC 102220</strain>
    </source>
</reference>
<dbReference type="SUPFAM" id="SSF53335">
    <property type="entry name" value="S-adenosyl-L-methionine-dependent methyltransferases"/>
    <property type="match status" value="1"/>
</dbReference>
<evidence type="ECO:0000313" key="3">
    <source>
        <dbReference type="Proteomes" id="UP000321275"/>
    </source>
</evidence>
<dbReference type="InterPro" id="IPR013216">
    <property type="entry name" value="Methyltransf_11"/>
</dbReference>
<evidence type="ECO:0000313" key="2">
    <source>
        <dbReference type="EMBL" id="GEK46035.1"/>
    </source>
</evidence>
<organism evidence="2 3">
    <name type="scientific">Bisbaumannia pacifica</name>
    <dbReference type="NCBI Taxonomy" id="77098"/>
    <lineage>
        <taxon>Bacteria</taxon>
        <taxon>Pseudomonadati</taxon>
        <taxon>Pseudomonadota</taxon>
        <taxon>Gammaproteobacteria</taxon>
        <taxon>Oceanospirillales</taxon>
        <taxon>Halomonadaceae</taxon>
        <taxon>Bisbaumannia</taxon>
    </lineage>
</organism>
<keyword evidence="2" id="KW-0489">Methyltransferase</keyword>
<dbReference type="Pfam" id="PF08241">
    <property type="entry name" value="Methyltransf_11"/>
    <property type="match status" value="1"/>
</dbReference>
<dbReference type="OrthoDB" id="6191410at2"/>
<comment type="caution">
    <text evidence="2">The sequence shown here is derived from an EMBL/GenBank/DDBJ whole genome shotgun (WGS) entry which is preliminary data.</text>
</comment>
<dbReference type="RefSeq" id="WP_146801223.1">
    <property type="nucleotide sequence ID" value="NZ_BJUK01000003.1"/>
</dbReference>
<evidence type="ECO:0000259" key="1">
    <source>
        <dbReference type="Pfam" id="PF08241"/>
    </source>
</evidence>
<keyword evidence="2" id="KW-0808">Transferase</keyword>
<keyword evidence="3" id="KW-1185">Reference proteome</keyword>
<dbReference type="Gene3D" id="3.40.50.150">
    <property type="entry name" value="Vaccinia Virus protein VP39"/>
    <property type="match status" value="1"/>
</dbReference>
<accession>A0A510X6H2</accession>
<gene>
    <name evidence="2" type="ORF">HPA02_03180</name>
</gene>
<dbReference type="Proteomes" id="UP000321275">
    <property type="component" value="Unassembled WGS sequence"/>
</dbReference>